<protein>
    <recommendedName>
        <fullName evidence="3">Nitrate reductase</fullName>
    </recommendedName>
</protein>
<keyword evidence="2" id="KW-1185">Reference proteome</keyword>
<dbReference type="RefSeq" id="WP_181054695.1">
    <property type="nucleotide sequence ID" value="NZ_JACDXJ010000002.1"/>
</dbReference>
<evidence type="ECO:0008006" key="3">
    <source>
        <dbReference type="Google" id="ProtNLM"/>
    </source>
</evidence>
<sequence length="99" mass="10827">MLQWWRERRSQAEERAALVAQMKPRVRAAFGLGETDTVAISEIACPDLGCPDLETVILIMRPGRRTQAVKIAGPLAQVSDADLVQAAARWPSLSEAGEK</sequence>
<name>A0A838BV67_9HYPH</name>
<reference evidence="1 2" key="1">
    <citation type="submission" date="2020-07" db="EMBL/GenBank/DDBJ databases">
        <title>Draft genome and description of Microvirga mediterraneensis Marseille-Q2068 sp. nov.</title>
        <authorList>
            <person name="Boxberger M."/>
        </authorList>
    </citation>
    <scope>NUCLEOTIDE SEQUENCE [LARGE SCALE GENOMIC DNA]</scope>
    <source>
        <strain evidence="1 2">Marseille-Q2068</strain>
    </source>
</reference>
<dbReference type="Proteomes" id="UP000572984">
    <property type="component" value="Unassembled WGS sequence"/>
</dbReference>
<dbReference type="EMBL" id="JACDXJ010000002">
    <property type="protein sequence ID" value="MBA1158939.1"/>
    <property type="molecule type" value="Genomic_DNA"/>
</dbReference>
<proteinExistence type="predicted"/>
<organism evidence="1 2">
    <name type="scientific">Microvirga mediterraneensis</name>
    <dbReference type="NCBI Taxonomy" id="2754695"/>
    <lineage>
        <taxon>Bacteria</taxon>
        <taxon>Pseudomonadati</taxon>
        <taxon>Pseudomonadota</taxon>
        <taxon>Alphaproteobacteria</taxon>
        <taxon>Hyphomicrobiales</taxon>
        <taxon>Methylobacteriaceae</taxon>
        <taxon>Microvirga</taxon>
    </lineage>
</organism>
<gene>
    <name evidence="1" type="ORF">H0S73_22845</name>
</gene>
<evidence type="ECO:0000313" key="1">
    <source>
        <dbReference type="EMBL" id="MBA1158939.1"/>
    </source>
</evidence>
<evidence type="ECO:0000313" key="2">
    <source>
        <dbReference type="Proteomes" id="UP000572984"/>
    </source>
</evidence>
<comment type="caution">
    <text evidence="1">The sequence shown here is derived from an EMBL/GenBank/DDBJ whole genome shotgun (WGS) entry which is preliminary data.</text>
</comment>
<dbReference type="AlphaFoldDB" id="A0A838BV67"/>
<accession>A0A838BV67</accession>